<dbReference type="EC" id="3.1.3.16" evidence="9"/>
<dbReference type="InterPro" id="IPR006811">
    <property type="entry name" value="RNA_pol_II_suA"/>
</dbReference>
<dbReference type="EMBL" id="CM007383">
    <property type="protein sequence ID" value="ONK75721.1"/>
    <property type="molecule type" value="Genomic_DNA"/>
</dbReference>
<evidence type="ECO:0000256" key="9">
    <source>
        <dbReference type="RuleBase" id="RU369031"/>
    </source>
</evidence>
<evidence type="ECO:0000313" key="12">
    <source>
        <dbReference type="Proteomes" id="UP000243459"/>
    </source>
</evidence>
<dbReference type="GO" id="GO:0004722">
    <property type="term" value="F:protein serine/threonine phosphatase activity"/>
    <property type="evidence" value="ECO:0007669"/>
    <property type="project" value="UniProtKB-UniRule"/>
</dbReference>
<gene>
    <name evidence="11" type="ORF">A4U43_C03F19850</name>
</gene>
<dbReference type="CDD" id="cd00051">
    <property type="entry name" value="EFh"/>
    <property type="match status" value="1"/>
</dbReference>
<evidence type="ECO:0000256" key="6">
    <source>
        <dbReference type="ARBA" id="ARBA00023242"/>
    </source>
</evidence>
<evidence type="ECO:0000256" key="7">
    <source>
        <dbReference type="ARBA" id="ARBA00047761"/>
    </source>
</evidence>
<evidence type="ECO:0000256" key="2">
    <source>
        <dbReference type="ARBA" id="ARBA00008978"/>
    </source>
</evidence>
<evidence type="ECO:0000256" key="3">
    <source>
        <dbReference type="ARBA" id="ARBA00022664"/>
    </source>
</evidence>
<comment type="subcellular location">
    <subcellularLocation>
        <location evidence="1 9">Nucleus</location>
    </subcellularLocation>
</comment>
<dbReference type="GO" id="GO:0005509">
    <property type="term" value="F:calcium ion binding"/>
    <property type="evidence" value="ECO:0007669"/>
    <property type="project" value="InterPro"/>
</dbReference>
<evidence type="ECO:0000259" key="10">
    <source>
        <dbReference type="PROSITE" id="PS50222"/>
    </source>
</evidence>
<accession>A0A5P1FGG8</accession>
<reference evidence="12" key="1">
    <citation type="journal article" date="2017" name="Nat. Commun.">
        <title>The asparagus genome sheds light on the origin and evolution of a young Y chromosome.</title>
        <authorList>
            <person name="Harkess A."/>
            <person name="Zhou J."/>
            <person name="Xu C."/>
            <person name="Bowers J.E."/>
            <person name="Van der Hulst R."/>
            <person name="Ayyampalayam S."/>
            <person name="Mercati F."/>
            <person name="Riccardi P."/>
            <person name="McKain M.R."/>
            <person name="Kakrana A."/>
            <person name="Tang H."/>
            <person name="Ray J."/>
            <person name="Groenendijk J."/>
            <person name="Arikit S."/>
            <person name="Mathioni S.M."/>
            <person name="Nakano M."/>
            <person name="Shan H."/>
            <person name="Telgmann-Rauber A."/>
            <person name="Kanno A."/>
            <person name="Yue Z."/>
            <person name="Chen H."/>
            <person name="Li W."/>
            <person name="Chen Y."/>
            <person name="Xu X."/>
            <person name="Zhang Y."/>
            <person name="Luo S."/>
            <person name="Chen H."/>
            <person name="Gao J."/>
            <person name="Mao Z."/>
            <person name="Pires J.C."/>
            <person name="Luo M."/>
            <person name="Kudrna D."/>
            <person name="Wing R.A."/>
            <person name="Meyers B.C."/>
            <person name="Yi K."/>
            <person name="Kong H."/>
            <person name="Lavrijsen P."/>
            <person name="Sunseri F."/>
            <person name="Falavigna A."/>
            <person name="Ye Y."/>
            <person name="Leebens-Mack J.H."/>
            <person name="Chen G."/>
        </authorList>
    </citation>
    <scope>NUCLEOTIDE SEQUENCE [LARGE SCALE GENOMIC DNA]</scope>
    <source>
        <strain evidence="12">cv. DH0086</strain>
    </source>
</reference>
<evidence type="ECO:0000313" key="11">
    <source>
        <dbReference type="EMBL" id="ONK75721.1"/>
    </source>
</evidence>
<dbReference type="Gene3D" id="6.10.140.550">
    <property type="match status" value="1"/>
</dbReference>
<comment type="catalytic activity">
    <reaction evidence="7 9">
        <text>O-phospho-L-seryl-[protein] + H2O = L-seryl-[protein] + phosphate</text>
        <dbReference type="Rhea" id="RHEA:20629"/>
        <dbReference type="Rhea" id="RHEA-COMP:9863"/>
        <dbReference type="Rhea" id="RHEA-COMP:11604"/>
        <dbReference type="ChEBI" id="CHEBI:15377"/>
        <dbReference type="ChEBI" id="CHEBI:29999"/>
        <dbReference type="ChEBI" id="CHEBI:43474"/>
        <dbReference type="ChEBI" id="CHEBI:83421"/>
        <dbReference type="EC" id="3.1.3.16"/>
    </reaction>
</comment>
<evidence type="ECO:0000256" key="8">
    <source>
        <dbReference type="ARBA" id="ARBA00048336"/>
    </source>
</evidence>
<dbReference type="InterPro" id="IPR011992">
    <property type="entry name" value="EF-hand-dom_pair"/>
</dbReference>
<feature type="domain" description="EF-hand" evidence="10">
    <location>
        <begin position="127"/>
        <end position="162"/>
    </location>
</feature>
<dbReference type="SUPFAM" id="SSF47473">
    <property type="entry name" value="EF-hand"/>
    <property type="match status" value="1"/>
</dbReference>
<dbReference type="Proteomes" id="UP000243459">
    <property type="component" value="Chromosome 3"/>
</dbReference>
<dbReference type="GO" id="GO:0005634">
    <property type="term" value="C:nucleus"/>
    <property type="evidence" value="ECO:0007669"/>
    <property type="project" value="UniProtKB-SubCell"/>
</dbReference>
<proteinExistence type="inferred from homology"/>
<dbReference type="Pfam" id="PF04722">
    <property type="entry name" value="Ssu72"/>
    <property type="match status" value="1"/>
</dbReference>
<dbReference type="InterPro" id="IPR002048">
    <property type="entry name" value="EF_hand_dom"/>
</dbReference>
<sequence length="283" mass="32241">MEAHSLLQRHGFDVSSYGTGAHVKLPGPSYREPNVYEFGTPYHNMYDDLLRKNPDLYKRNGILPMLKRNMSVNLAPQRWQDNVADGPFDVVLSFEDRVSYAIVDGYLLKEMVLALFSESDLCLSDDVVDQIVDKTFMESDKKGDGKIDLDEWKEFVDINPSLLNNMTLPYLKTHVSFFENETGRQSFDFPDISCLGVLPKYFSSEWSFAQFHLPEATRYTVAFGAQNTVIIIGLDGRLKELVEYDTHPPPGAYEETIRGRFKEAYRTAPLSILIDEIDAIASK</sequence>
<organism evidence="11 12">
    <name type="scientific">Asparagus officinalis</name>
    <name type="common">Garden asparagus</name>
    <dbReference type="NCBI Taxonomy" id="4686"/>
    <lineage>
        <taxon>Eukaryota</taxon>
        <taxon>Viridiplantae</taxon>
        <taxon>Streptophyta</taxon>
        <taxon>Embryophyta</taxon>
        <taxon>Tracheophyta</taxon>
        <taxon>Spermatophyta</taxon>
        <taxon>Magnoliopsida</taxon>
        <taxon>Liliopsida</taxon>
        <taxon>Asparagales</taxon>
        <taxon>Asparagaceae</taxon>
        <taxon>Asparagoideae</taxon>
        <taxon>Asparagus</taxon>
    </lineage>
</organism>
<dbReference type="Gramene" id="ONK75721">
    <property type="protein sequence ID" value="ONK75721"/>
    <property type="gene ID" value="A4U43_C03F19850"/>
</dbReference>
<comment type="function">
    <text evidence="9">Protein phosphatase that catalyzes the dephosphorylation of the C-terminal domain of RNA polymerase II. Plays a role in RNA processing and termination.</text>
</comment>
<evidence type="ECO:0000256" key="1">
    <source>
        <dbReference type="ARBA" id="ARBA00004123"/>
    </source>
</evidence>
<comment type="catalytic activity">
    <reaction evidence="8 9">
        <text>O-phospho-L-threonyl-[protein] + H2O = L-threonyl-[protein] + phosphate</text>
        <dbReference type="Rhea" id="RHEA:47004"/>
        <dbReference type="Rhea" id="RHEA-COMP:11060"/>
        <dbReference type="Rhea" id="RHEA-COMP:11605"/>
        <dbReference type="ChEBI" id="CHEBI:15377"/>
        <dbReference type="ChEBI" id="CHEBI:30013"/>
        <dbReference type="ChEBI" id="CHEBI:43474"/>
        <dbReference type="ChEBI" id="CHEBI:61977"/>
        <dbReference type="EC" id="3.1.3.16"/>
    </reaction>
</comment>
<dbReference type="PANTHER" id="PTHR20383">
    <property type="entry name" value="RNA POLYMERASE II SUBUNIT A C-TERMINAL DOMAIN PHOSPHATASE"/>
    <property type="match status" value="1"/>
</dbReference>
<comment type="similarity">
    <text evidence="2 9">Belongs to the SSU72 phosphatase family.</text>
</comment>
<evidence type="ECO:0000256" key="4">
    <source>
        <dbReference type="ARBA" id="ARBA00022801"/>
    </source>
</evidence>
<keyword evidence="5 9" id="KW-0904">Protein phosphatase</keyword>
<keyword evidence="12" id="KW-1185">Reference proteome</keyword>
<dbReference type="Gene3D" id="1.10.238.10">
    <property type="entry name" value="EF-hand"/>
    <property type="match status" value="1"/>
</dbReference>
<dbReference type="PROSITE" id="PS50222">
    <property type="entry name" value="EF_HAND_2"/>
    <property type="match status" value="1"/>
</dbReference>
<evidence type="ECO:0000256" key="5">
    <source>
        <dbReference type="ARBA" id="ARBA00022912"/>
    </source>
</evidence>
<dbReference type="GO" id="GO:0006397">
    <property type="term" value="P:mRNA processing"/>
    <property type="evidence" value="ECO:0007669"/>
    <property type="project" value="UniProtKB-KW"/>
</dbReference>
<dbReference type="AlphaFoldDB" id="A0A5P1FGG8"/>
<protein>
    <recommendedName>
        <fullName evidence="9">RNA polymerase II subunit A C-terminal domain phosphatase SSU72</fullName>
        <shortName evidence="9">CTD phosphatase SSU72</shortName>
        <ecNumber evidence="9">3.1.3.16</ecNumber>
    </recommendedName>
</protein>
<keyword evidence="3 9" id="KW-0507">mRNA processing</keyword>
<keyword evidence="6 9" id="KW-0539">Nucleus</keyword>
<keyword evidence="4 9" id="KW-0378">Hydrolase</keyword>
<name>A0A5P1FGG8_ASPOF</name>